<evidence type="ECO:0000313" key="3">
    <source>
        <dbReference type="EMBL" id="MBA8955673.1"/>
    </source>
</evidence>
<protein>
    <submittedName>
        <fullName evidence="3">PPOX class probable F420-dependent enzyme</fullName>
    </submittedName>
</protein>
<dbReference type="Gene3D" id="2.30.110.10">
    <property type="entry name" value="Electron Transport, Fmn-binding Protein, Chain A"/>
    <property type="match status" value="1"/>
</dbReference>
<gene>
    <name evidence="3" type="ORF">HNR61_007349</name>
</gene>
<dbReference type="Proteomes" id="UP000572680">
    <property type="component" value="Unassembled WGS sequence"/>
</dbReference>
<dbReference type="AlphaFoldDB" id="A0A7W3LWL6"/>
<comment type="caution">
    <text evidence="3">The sequence shown here is derived from an EMBL/GenBank/DDBJ whole genome shotgun (WGS) entry which is preliminary data.</text>
</comment>
<evidence type="ECO:0000259" key="2">
    <source>
        <dbReference type="Pfam" id="PF01243"/>
    </source>
</evidence>
<name>A0A7W3LWL6_ACTNM</name>
<dbReference type="PANTHER" id="PTHR35176">
    <property type="entry name" value="HEME OXYGENASE HI_0854-RELATED"/>
    <property type="match status" value="1"/>
</dbReference>
<feature type="domain" description="Pyridoxamine 5'-phosphate oxidase N-terminal" evidence="2">
    <location>
        <begin position="6"/>
        <end position="127"/>
    </location>
</feature>
<dbReference type="NCBIfam" id="TIGR03618">
    <property type="entry name" value="Rv1155_F420"/>
    <property type="match status" value="1"/>
</dbReference>
<dbReference type="SUPFAM" id="SSF50475">
    <property type="entry name" value="FMN-binding split barrel"/>
    <property type="match status" value="1"/>
</dbReference>
<dbReference type="PANTHER" id="PTHR35176:SF6">
    <property type="entry name" value="HEME OXYGENASE HI_0854-RELATED"/>
    <property type="match status" value="1"/>
</dbReference>
<evidence type="ECO:0000256" key="1">
    <source>
        <dbReference type="ARBA" id="ARBA00023002"/>
    </source>
</evidence>
<sequence length="128" mass="14310">MADALNDKARELFDGTNFVTLSTIEPDGHPQSSVVWARTDGDDVVFSTVKGRRKHGNLTRDPRVTLCVFDQENPYAYAEVRGTATIVDDPEGALIQELSHKYTGQPWKEHGPAERVIVRVSPVKVYTR</sequence>
<dbReference type="GO" id="GO:0016627">
    <property type="term" value="F:oxidoreductase activity, acting on the CH-CH group of donors"/>
    <property type="evidence" value="ECO:0007669"/>
    <property type="project" value="TreeGrafter"/>
</dbReference>
<evidence type="ECO:0000313" key="4">
    <source>
        <dbReference type="Proteomes" id="UP000572680"/>
    </source>
</evidence>
<dbReference type="RefSeq" id="WP_182847640.1">
    <property type="nucleotide sequence ID" value="NZ_BAAALP010000045.1"/>
</dbReference>
<accession>A0A7W3LWL6</accession>
<dbReference type="InterPro" id="IPR019920">
    <property type="entry name" value="F420-binding_dom_put"/>
</dbReference>
<dbReference type="EMBL" id="JACJIA010000012">
    <property type="protein sequence ID" value="MBA8955673.1"/>
    <property type="molecule type" value="Genomic_DNA"/>
</dbReference>
<dbReference type="GO" id="GO:0005829">
    <property type="term" value="C:cytosol"/>
    <property type="evidence" value="ECO:0007669"/>
    <property type="project" value="TreeGrafter"/>
</dbReference>
<dbReference type="InterPro" id="IPR011576">
    <property type="entry name" value="Pyridox_Oxase_N"/>
</dbReference>
<organism evidence="3 4">
    <name type="scientific">Actinomadura namibiensis</name>
    <dbReference type="NCBI Taxonomy" id="182080"/>
    <lineage>
        <taxon>Bacteria</taxon>
        <taxon>Bacillati</taxon>
        <taxon>Actinomycetota</taxon>
        <taxon>Actinomycetes</taxon>
        <taxon>Streptosporangiales</taxon>
        <taxon>Thermomonosporaceae</taxon>
        <taxon>Actinomadura</taxon>
    </lineage>
</organism>
<reference evidence="3 4" key="1">
    <citation type="submission" date="2020-08" db="EMBL/GenBank/DDBJ databases">
        <title>Genomic Encyclopedia of Type Strains, Phase IV (KMG-IV): sequencing the most valuable type-strain genomes for metagenomic binning, comparative biology and taxonomic classification.</title>
        <authorList>
            <person name="Goeker M."/>
        </authorList>
    </citation>
    <scope>NUCLEOTIDE SEQUENCE [LARGE SCALE GENOMIC DNA]</scope>
    <source>
        <strain evidence="3 4">DSM 44197</strain>
    </source>
</reference>
<keyword evidence="1" id="KW-0560">Oxidoreductase</keyword>
<proteinExistence type="predicted"/>
<dbReference type="GO" id="GO:0070967">
    <property type="term" value="F:coenzyme F420 binding"/>
    <property type="evidence" value="ECO:0007669"/>
    <property type="project" value="TreeGrafter"/>
</dbReference>
<dbReference type="InterPro" id="IPR012349">
    <property type="entry name" value="Split_barrel_FMN-bd"/>
</dbReference>
<keyword evidence="4" id="KW-1185">Reference proteome</keyword>
<dbReference type="InterPro" id="IPR052019">
    <property type="entry name" value="F420H2_bilvrd_red/Heme_oxyg"/>
</dbReference>
<dbReference type="Pfam" id="PF01243">
    <property type="entry name" value="PNPOx_N"/>
    <property type="match status" value="1"/>
</dbReference>